<reference evidence="3 4" key="1">
    <citation type="submission" date="2021-01" db="EMBL/GenBank/DDBJ databases">
        <title>Chryseolinea sp. Jin1 Genome sequencing and assembly.</title>
        <authorList>
            <person name="Kim I."/>
        </authorList>
    </citation>
    <scope>NUCLEOTIDE SEQUENCE [LARGE SCALE GENOMIC DNA]</scope>
    <source>
        <strain evidence="3 4">Jin1</strain>
    </source>
</reference>
<keyword evidence="2" id="KW-0732">Signal</keyword>
<name>A0ABS1KZ90_9BACT</name>
<dbReference type="Proteomes" id="UP000613030">
    <property type="component" value="Unassembled WGS sequence"/>
</dbReference>
<proteinExistence type="predicted"/>
<protein>
    <recommendedName>
        <fullName evidence="5">DUF4890 domain-containing protein</fullName>
    </recommendedName>
</protein>
<evidence type="ECO:0000256" key="2">
    <source>
        <dbReference type="SAM" id="SignalP"/>
    </source>
</evidence>
<evidence type="ECO:0008006" key="5">
    <source>
        <dbReference type="Google" id="ProtNLM"/>
    </source>
</evidence>
<feature type="chain" id="PRO_5045678533" description="DUF4890 domain-containing protein" evidence="2">
    <location>
        <begin position="20"/>
        <end position="208"/>
    </location>
</feature>
<sequence length="208" mass="23975">MRTRVMLIAAMLTSSVIFAQHKSSHMHHKGGDASETMKKVLSLNDTQYATIQGIDKKYAAKFSDLRNDSAQARDTKRTEFGKLKAARESEINGVLTPEQKTKWTTYKKEEASKHKARRQEHAEKNEARLKEQLSLSDEQFAKVQTTNKDFRTKFEAAHKDKKDKAEIEKLKTDHDAAMKAILTPQQFEKWNTMKADMKKKHGDRKPKK</sequence>
<feature type="region of interest" description="Disordered" evidence="1">
    <location>
        <begin position="105"/>
        <end position="126"/>
    </location>
</feature>
<organism evidence="3 4">
    <name type="scientific">Chryseolinea lacunae</name>
    <dbReference type="NCBI Taxonomy" id="2801331"/>
    <lineage>
        <taxon>Bacteria</taxon>
        <taxon>Pseudomonadati</taxon>
        <taxon>Bacteroidota</taxon>
        <taxon>Cytophagia</taxon>
        <taxon>Cytophagales</taxon>
        <taxon>Fulvivirgaceae</taxon>
        <taxon>Chryseolinea</taxon>
    </lineage>
</organism>
<evidence type="ECO:0000256" key="1">
    <source>
        <dbReference type="SAM" id="MobiDB-lite"/>
    </source>
</evidence>
<accession>A0ABS1KZ90</accession>
<evidence type="ECO:0000313" key="3">
    <source>
        <dbReference type="EMBL" id="MBL0744744.1"/>
    </source>
</evidence>
<keyword evidence="4" id="KW-1185">Reference proteome</keyword>
<feature type="compositionally biased region" description="Basic residues" evidence="1">
    <location>
        <begin position="197"/>
        <end position="208"/>
    </location>
</feature>
<dbReference type="RefSeq" id="WP_202014591.1">
    <property type="nucleotide sequence ID" value="NZ_JAERRB010000012.1"/>
</dbReference>
<feature type="compositionally biased region" description="Basic and acidic residues" evidence="1">
    <location>
        <begin position="106"/>
        <end position="126"/>
    </location>
</feature>
<evidence type="ECO:0000313" key="4">
    <source>
        <dbReference type="Proteomes" id="UP000613030"/>
    </source>
</evidence>
<dbReference type="EMBL" id="JAERRB010000012">
    <property type="protein sequence ID" value="MBL0744744.1"/>
    <property type="molecule type" value="Genomic_DNA"/>
</dbReference>
<feature type="signal peptide" evidence="2">
    <location>
        <begin position="1"/>
        <end position="19"/>
    </location>
</feature>
<gene>
    <name evidence="3" type="ORF">JI741_26155</name>
</gene>
<feature type="region of interest" description="Disordered" evidence="1">
    <location>
        <begin position="189"/>
        <end position="208"/>
    </location>
</feature>
<comment type="caution">
    <text evidence="3">The sequence shown here is derived from an EMBL/GenBank/DDBJ whole genome shotgun (WGS) entry which is preliminary data.</text>
</comment>